<evidence type="ECO:0000313" key="2">
    <source>
        <dbReference type="Proteomes" id="UP000762676"/>
    </source>
</evidence>
<gene>
    <name evidence="1" type="ORF">ElyMa_001686600</name>
</gene>
<proteinExistence type="predicted"/>
<protein>
    <submittedName>
        <fullName evidence="1">Uncharacterized protein</fullName>
    </submittedName>
</protein>
<dbReference type="Proteomes" id="UP000762676">
    <property type="component" value="Unassembled WGS sequence"/>
</dbReference>
<name>A0AAV4JSU3_9GAST</name>
<comment type="caution">
    <text evidence="1">The sequence shown here is derived from an EMBL/GenBank/DDBJ whole genome shotgun (WGS) entry which is preliminary data.</text>
</comment>
<sequence length="93" mass="10259">MNNEIGKNLWIRQPLKRAEKARITQQGFSSSFAVITTMLYLHVLGWEGLGQECEEGGLDKGLSQGDGLCIPESITCDMIMMQPLHPYGTDSDG</sequence>
<reference evidence="1 2" key="1">
    <citation type="journal article" date="2021" name="Elife">
        <title>Chloroplast acquisition without the gene transfer in kleptoplastic sea slugs, Plakobranchus ocellatus.</title>
        <authorList>
            <person name="Maeda T."/>
            <person name="Takahashi S."/>
            <person name="Yoshida T."/>
            <person name="Shimamura S."/>
            <person name="Takaki Y."/>
            <person name="Nagai Y."/>
            <person name="Toyoda A."/>
            <person name="Suzuki Y."/>
            <person name="Arimoto A."/>
            <person name="Ishii H."/>
            <person name="Satoh N."/>
            <person name="Nishiyama T."/>
            <person name="Hasebe M."/>
            <person name="Maruyama T."/>
            <person name="Minagawa J."/>
            <person name="Obokata J."/>
            <person name="Shigenobu S."/>
        </authorList>
    </citation>
    <scope>NUCLEOTIDE SEQUENCE [LARGE SCALE GENOMIC DNA]</scope>
</reference>
<evidence type="ECO:0000313" key="1">
    <source>
        <dbReference type="EMBL" id="GFS25381.1"/>
    </source>
</evidence>
<dbReference type="AlphaFoldDB" id="A0AAV4JSU3"/>
<organism evidence="1 2">
    <name type="scientific">Elysia marginata</name>
    <dbReference type="NCBI Taxonomy" id="1093978"/>
    <lineage>
        <taxon>Eukaryota</taxon>
        <taxon>Metazoa</taxon>
        <taxon>Spiralia</taxon>
        <taxon>Lophotrochozoa</taxon>
        <taxon>Mollusca</taxon>
        <taxon>Gastropoda</taxon>
        <taxon>Heterobranchia</taxon>
        <taxon>Euthyneura</taxon>
        <taxon>Panpulmonata</taxon>
        <taxon>Sacoglossa</taxon>
        <taxon>Placobranchoidea</taxon>
        <taxon>Plakobranchidae</taxon>
        <taxon>Elysia</taxon>
    </lineage>
</organism>
<keyword evidence="2" id="KW-1185">Reference proteome</keyword>
<dbReference type="EMBL" id="BMAT01003434">
    <property type="protein sequence ID" value="GFS25381.1"/>
    <property type="molecule type" value="Genomic_DNA"/>
</dbReference>
<accession>A0AAV4JSU3</accession>